<proteinExistence type="predicted"/>
<sequence>MGNNKKEFLLVPFLFSPSVSPLHSQAFFSDDSSSLFILCLFSSSLHALFLLRSPTKDLFHLCSMLRKMEKSMVVKGKLEIHGFKRFPIPLSPYGCHKSQLNNFVSMTVDIDGLKGERLWSNKSEALFVDLMDEEVAKGNRPTTTFTKTSWNYMRSELNANTGYNYSHDQLKNKFNKLRKICKAFKKILSDMTGNGWDPLFGTINLEEEQWNELFNVNKRAKKYKKSGCLHYEKLVRIFRDTTATGVIACPSTRLISDFEDENENDVARNTKIGVEENDKGKSKKRVRRNRDEFDSFFSPFLNIYAENAMRNNDILEKRSFGCTSSEVDESQTSSKKDDDLHEELMECLDILHTMEDVDGDTYSKILKLLHRDLDWRKLFLRMPDSRKRDFINSL</sequence>
<dbReference type="PANTHER" id="PTHR47584">
    <property type="match status" value="1"/>
</dbReference>
<dbReference type="PANTHER" id="PTHR47584:SF14">
    <property type="entry name" value="L10-INTERACTING MYB DOMAIN-CONTAINING PROTEIN-LIKE"/>
    <property type="match status" value="1"/>
</dbReference>
<dbReference type="EnsemblPlants" id="MELO3C034280.2.1">
    <property type="protein sequence ID" value="MELO3C034280.2.1"/>
    <property type="gene ID" value="MELO3C034280.2"/>
</dbReference>
<dbReference type="Gramene" id="MELO3C034280.2.1">
    <property type="protein sequence ID" value="MELO3C034280.2.1"/>
    <property type="gene ID" value="MELO3C034280.2"/>
</dbReference>
<dbReference type="AlphaFoldDB" id="A0A9I9EIN4"/>
<dbReference type="InterPro" id="IPR045026">
    <property type="entry name" value="LIMYB"/>
</dbReference>
<name>A0A9I9EIN4_CUCME</name>
<dbReference type="Pfam" id="PF12776">
    <property type="entry name" value="Myb_DNA-bind_3"/>
    <property type="match status" value="1"/>
</dbReference>
<evidence type="ECO:0000313" key="2">
    <source>
        <dbReference type="EnsemblPlants" id="MELO3C034280.2.1"/>
    </source>
</evidence>
<evidence type="ECO:0000259" key="1">
    <source>
        <dbReference type="Pfam" id="PF12776"/>
    </source>
</evidence>
<feature type="domain" description="Myb/SANT-like" evidence="1">
    <location>
        <begin position="119"/>
        <end position="212"/>
    </location>
</feature>
<reference evidence="2" key="1">
    <citation type="submission" date="2023-03" db="UniProtKB">
        <authorList>
            <consortium name="EnsemblPlants"/>
        </authorList>
    </citation>
    <scope>IDENTIFICATION</scope>
</reference>
<dbReference type="InterPro" id="IPR024752">
    <property type="entry name" value="Myb/SANT-like_dom"/>
</dbReference>
<organism evidence="2">
    <name type="scientific">Cucumis melo</name>
    <name type="common">Muskmelon</name>
    <dbReference type="NCBI Taxonomy" id="3656"/>
    <lineage>
        <taxon>Eukaryota</taxon>
        <taxon>Viridiplantae</taxon>
        <taxon>Streptophyta</taxon>
        <taxon>Embryophyta</taxon>
        <taxon>Tracheophyta</taxon>
        <taxon>Spermatophyta</taxon>
        <taxon>Magnoliopsida</taxon>
        <taxon>eudicotyledons</taxon>
        <taxon>Gunneridae</taxon>
        <taxon>Pentapetalae</taxon>
        <taxon>rosids</taxon>
        <taxon>fabids</taxon>
        <taxon>Cucurbitales</taxon>
        <taxon>Cucurbitaceae</taxon>
        <taxon>Benincaseae</taxon>
        <taxon>Cucumis</taxon>
    </lineage>
</organism>
<accession>A0A9I9EIN4</accession>
<protein>
    <recommendedName>
        <fullName evidence="1">Myb/SANT-like domain-containing protein</fullName>
    </recommendedName>
</protein>